<organism evidence="3 4">
    <name type="scientific">Armadillidium nasatum</name>
    <dbReference type="NCBI Taxonomy" id="96803"/>
    <lineage>
        <taxon>Eukaryota</taxon>
        <taxon>Metazoa</taxon>
        <taxon>Ecdysozoa</taxon>
        <taxon>Arthropoda</taxon>
        <taxon>Crustacea</taxon>
        <taxon>Multicrustacea</taxon>
        <taxon>Malacostraca</taxon>
        <taxon>Eumalacostraca</taxon>
        <taxon>Peracarida</taxon>
        <taxon>Isopoda</taxon>
        <taxon>Oniscidea</taxon>
        <taxon>Crinocheta</taxon>
        <taxon>Armadillidiidae</taxon>
        <taxon>Armadillidium</taxon>
    </lineage>
</organism>
<evidence type="ECO:0000313" key="3">
    <source>
        <dbReference type="EMBL" id="KAB7497830.1"/>
    </source>
</evidence>
<gene>
    <name evidence="3" type="ORF">Anas_08658</name>
</gene>
<evidence type="ECO:0000259" key="2">
    <source>
        <dbReference type="Pfam" id="PF22914"/>
    </source>
</evidence>
<evidence type="ECO:0000313" key="4">
    <source>
        <dbReference type="Proteomes" id="UP000326759"/>
    </source>
</evidence>
<evidence type="ECO:0000256" key="1">
    <source>
        <dbReference type="ARBA" id="ARBA00022737"/>
    </source>
</evidence>
<keyword evidence="1" id="KW-0677">Repeat</keyword>
<protein>
    <recommendedName>
        <fullName evidence="2">Fibulin C-terminal Ig-like domain-containing protein</fullName>
    </recommendedName>
</protein>
<feature type="domain" description="Fibulin C-terminal Ig-like" evidence="2">
    <location>
        <begin position="8"/>
        <end position="76"/>
    </location>
</feature>
<dbReference type="Pfam" id="PF22914">
    <property type="entry name" value="Fibulin_C"/>
    <property type="match status" value="1"/>
</dbReference>
<reference evidence="3 4" key="1">
    <citation type="journal article" date="2019" name="PLoS Biol.">
        <title>Sex chromosomes control vertical transmission of feminizing Wolbachia symbionts in an isopod.</title>
        <authorList>
            <person name="Becking T."/>
            <person name="Chebbi M.A."/>
            <person name="Giraud I."/>
            <person name="Moumen B."/>
            <person name="Laverre T."/>
            <person name="Caubet Y."/>
            <person name="Peccoud J."/>
            <person name="Gilbert C."/>
            <person name="Cordaux R."/>
        </authorList>
    </citation>
    <scope>NUCLEOTIDE SEQUENCE [LARGE SCALE GENOMIC DNA]</scope>
    <source>
        <strain evidence="3">ANa2</strain>
        <tissue evidence="3">Whole body excluding digestive tract and cuticle</tissue>
    </source>
</reference>
<keyword evidence="4" id="KW-1185">Reference proteome</keyword>
<dbReference type="AlphaFoldDB" id="A0A5N5SYS6"/>
<sequence>TALHIVSRGPWKPSYSVRFRIEQGNEKHCFDVNRSSRSGWLRLVRPIIGPDRYLLTLHLDVIDHFLRKNLISRTIAFVDVNLAENAY</sequence>
<dbReference type="InterPro" id="IPR055088">
    <property type="entry name" value="Fibulin_C"/>
</dbReference>
<feature type="non-terminal residue" evidence="3">
    <location>
        <position position="1"/>
    </location>
</feature>
<dbReference type="Proteomes" id="UP000326759">
    <property type="component" value="Unassembled WGS sequence"/>
</dbReference>
<accession>A0A5N5SYS6</accession>
<dbReference type="EMBL" id="SEYY01019874">
    <property type="protein sequence ID" value="KAB7497830.1"/>
    <property type="molecule type" value="Genomic_DNA"/>
</dbReference>
<proteinExistence type="predicted"/>
<name>A0A5N5SYS6_9CRUS</name>
<comment type="caution">
    <text evidence="3">The sequence shown here is derived from an EMBL/GenBank/DDBJ whole genome shotgun (WGS) entry which is preliminary data.</text>
</comment>